<keyword evidence="1" id="KW-0812">Transmembrane</keyword>
<organism evidence="2 3">
    <name type="scientific">Aureobasidium namibiae CBS 147.97</name>
    <dbReference type="NCBI Taxonomy" id="1043004"/>
    <lineage>
        <taxon>Eukaryota</taxon>
        <taxon>Fungi</taxon>
        <taxon>Dikarya</taxon>
        <taxon>Ascomycota</taxon>
        <taxon>Pezizomycotina</taxon>
        <taxon>Dothideomycetes</taxon>
        <taxon>Dothideomycetidae</taxon>
        <taxon>Dothideales</taxon>
        <taxon>Saccotheciaceae</taxon>
        <taxon>Aureobasidium</taxon>
    </lineage>
</organism>
<dbReference type="AlphaFoldDB" id="A0A074WHE4"/>
<sequence>MEYDTDHEPLDVVKATPHETVPLKEESDIENDWLETKRAIIVAAVLSILLILLAYLDTGTEFATVAECYFPISHPYRYTVPGSDNSCESIADTEIECITVTVTVTVTETPTPILTKHGIPPSVTEIR</sequence>
<evidence type="ECO:0000313" key="3">
    <source>
        <dbReference type="Proteomes" id="UP000027730"/>
    </source>
</evidence>
<evidence type="ECO:0000256" key="1">
    <source>
        <dbReference type="SAM" id="Phobius"/>
    </source>
</evidence>
<name>A0A074WHE4_9PEZI</name>
<feature type="transmembrane region" description="Helical" evidence="1">
    <location>
        <begin position="39"/>
        <end position="56"/>
    </location>
</feature>
<dbReference type="HOGENOM" id="CLU_1970097_0_0_1"/>
<accession>A0A074WHE4</accession>
<dbReference type="Proteomes" id="UP000027730">
    <property type="component" value="Unassembled WGS sequence"/>
</dbReference>
<dbReference type="EMBL" id="KL584711">
    <property type="protein sequence ID" value="KEQ72458.1"/>
    <property type="molecule type" value="Genomic_DNA"/>
</dbReference>
<reference evidence="2 3" key="1">
    <citation type="journal article" date="2014" name="BMC Genomics">
        <title>Genome sequencing of four Aureobasidium pullulans varieties: biotechnological potential, stress tolerance, and description of new species.</title>
        <authorList>
            <person name="Gostin Ar C."/>
            <person name="Ohm R.A."/>
            <person name="Kogej T."/>
            <person name="Sonjak S."/>
            <person name="Turk M."/>
            <person name="Zajc J."/>
            <person name="Zalar P."/>
            <person name="Grube M."/>
            <person name="Sun H."/>
            <person name="Han J."/>
            <person name="Sharma A."/>
            <person name="Chiniquy J."/>
            <person name="Ngan C.Y."/>
            <person name="Lipzen A."/>
            <person name="Barry K."/>
            <person name="Grigoriev I.V."/>
            <person name="Gunde-Cimerman N."/>
        </authorList>
    </citation>
    <scope>NUCLEOTIDE SEQUENCE [LARGE SCALE GENOMIC DNA]</scope>
    <source>
        <strain evidence="2 3">CBS 147.97</strain>
    </source>
</reference>
<keyword evidence="1" id="KW-1133">Transmembrane helix</keyword>
<keyword evidence="3" id="KW-1185">Reference proteome</keyword>
<keyword evidence="1" id="KW-0472">Membrane</keyword>
<gene>
    <name evidence="2" type="ORF">M436DRAFT_64462</name>
</gene>
<proteinExistence type="predicted"/>
<dbReference type="RefSeq" id="XP_013426708.1">
    <property type="nucleotide sequence ID" value="XM_013571254.1"/>
</dbReference>
<dbReference type="GeneID" id="25413699"/>
<evidence type="ECO:0000313" key="2">
    <source>
        <dbReference type="EMBL" id="KEQ72458.1"/>
    </source>
</evidence>
<protein>
    <submittedName>
        <fullName evidence="2">Uncharacterized protein</fullName>
    </submittedName>
</protein>